<proteinExistence type="predicted"/>
<evidence type="ECO:0000313" key="3">
    <source>
        <dbReference type="EMBL" id="AYC43711.1"/>
    </source>
</evidence>
<dbReference type="PROSITE" id="PS50921">
    <property type="entry name" value="ANTAR"/>
    <property type="match status" value="1"/>
</dbReference>
<reference evidence="3 6" key="2">
    <citation type="submission" date="2018-09" db="EMBL/GenBank/DDBJ databases">
        <title>Production of Trimethoprim by Streptomyces sp. 3E-1.</title>
        <authorList>
            <person name="Kang H.J."/>
            <person name="Kim S.B."/>
        </authorList>
    </citation>
    <scope>NUCLEOTIDE SEQUENCE [LARGE SCALE GENOMIC DNA]</scope>
    <source>
        <strain evidence="3 6">3E-1</strain>
    </source>
</reference>
<dbReference type="GO" id="GO:0003723">
    <property type="term" value="F:RNA binding"/>
    <property type="evidence" value="ECO:0007669"/>
    <property type="project" value="InterPro"/>
</dbReference>
<dbReference type="OrthoDB" id="4258820at2"/>
<feature type="domain" description="ANTAR" evidence="2">
    <location>
        <begin position="11"/>
        <end position="72"/>
    </location>
</feature>
<dbReference type="InterPro" id="IPR005561">
    <property type="entry name" value="ANTAR"/>
</dbReference>
<dbReference type="RefSeq" id="WP_062030661.1">
    <property type="nucleotide sequence ID" value="NZ_CP032427.1"/>
</dbReference>
<organism evidence="4 5">
    <name type="scientific">Streptomyces griseorubiginosus</name>
    <dbReference type="NCBI Taxonomy" id="67304"/>
    <lineage>
        <taxon>Bacteria</taxon>
        <taxon>Bacillati</taxon>
        <taxon>Actinomycetota</taxon>
        <taxon>Actinomycetes</taxon>
        <taxon>Kitasatosporales</taxon>
        <taxon>Streptomycetaceae</taxon>
        <taxon>Streptomyces</taxon>
    </lineage>
</organism>
<sequence length="109" mass="12083">MTDREELVGKIEELQEEVAQLQQALVSHAVVDQAIGVIVALSGLRSEQGWEILKTVSQRTNTKLRDVALHVVHWPAVGALPPEIRPALRVALTEARAEHGGRPLVHREY</sequence>
<dbReference type="Pfam" id="PF03861">
    <property type="entry name" value="ANTAR"/>
    <property type="match status" value="1"/>
</dbReference>
<protein>
    <recommendedName>
        <fullName evidence="2">ANTAR domain-containing protein</fullName>
    </recommendedName>
</protein>
<accession>A0A117NX81</accession>
<keyword evidence="5" id="KW-1185">Reference proteome</keyword>
<dbReference type="SUPFAM" id="SSF52172">
    <property type="entry name" value="CheY-like"/>
    <property type="match status" value="1"/>
</dbReference>
<keyword evidence="1" id="KW-0175">Coiled coil</keyword>
<evidence type="ECO:0000259" key="2">
    <source>
        <dbReference type="PROSITE" id="PS50921"/>
    </source>
</evidence>
<gene>
    <name evidence="4" type="ORF">AQJ54_28590</name>
    <name evidence="3" type="ORF">DWG14_08019</name>
</gene>
<evidence type="ECO:0000313" key="6">
    <source>
        <dbReference type="Proteomes" id="UP000265765"/>
    </source>
</evidence>
<dbReference type="PIRSF" id="PIRSF010636">
    <property type="entry name" value="ANTAR_solo"/>
    <property type="match status" value="1"/>
</dbReference>
<dbReference type="InterPro" id="IPR024189">
    <property type="entry name" value="ANTAR_transcrpt_antiterm_reg"/>
</dbReference>
<feature type="coiled-coil region" evidence="1">
    <location>
        <begin position="4"/>
        <end position="31"/>
    </location>
</feature>
<evidence type="ECO:0000313" key="5">
    <source>
        <dbReference type="Proteomes" id="UP000054375"/>
    </source>
</evidence>
<accession>A0A101RWC7</accession>
<dbReference type="KEGG" id="sge:DWG14_08019"/>
<dbReference type="GeneID" id="91286812"/>
<dbReference type="InterPro" id="IPR011006">
    <property type="entry name" value="CheY-like_superfamily"/>
</dbReference>
<dbReference type="Proteomes" id="UP000054375">
    <property type="component" value="Unassembled WGS sequence"/>
</dbReference>
<dbReference type="EMBL" id="LMWV01000023">
    <property type="protein sequence ID" value="KUN62943.1"/>
    <property type="molecule type" value="Genomic_DNA"/>
</dbReference>
<dbReference type="AlphaFoldDB" id="A0A101RWC7"/>
<dbReference type="EMBL" id="CP032427">
    <property type="protein sequence ID" value="AYC43711.1"/>
    <property type="molecule type" value="Genomic_DNA"/>
</dbReference>
<reference evidence="4 5" key="1">
    <citation type="submission" date="2015-10" db="EMBL/GenBank/DDBJ databases">
        <title>Draft genome sequence of Streptomyces griseorubiginosus DSM 40469, type strain for the species Streptomyces griseorubiginosus.</title>
        <authorList>
            <person name="Ruckert C."/>
            <person name="Winkler A."/>
            <person name="Kalinowski J."/>
            <person name="Kampfer P."/>
            <person name="Glaeser S."/>
        </authorList>
    </citation>
    <scope>NUCLEOTIDE SEQUENCE [LARGE SCALE GENOMIC DNA]</scope>
    <source>
        <strain evidence="4 5">DSM 40469</strain>
    </source>
</reference>
<evidence type="ECO:0000313" key="4">
    <source>
        <dbReference type="EMBL" id="KUN62943.1"/>
    </source>
</evidence>
<dbReference type="InterPro" id="IPR036388">
    <property type="entry name" value="WH-like_DNA-bd_sf"/>
</dbReference>
<dbReference type="Gene3D" id="1.10.10.10">
    <property type="entry name" value="Winged helix-like DNA-binding domain superfamily/Winged helix DNA-binding domain"/>
    <property type="match status" value="1"/>
</dbReference>
<dbReference type="Proteomes" id="UP000265765">
    <property type="component" value="Chromosome"/>
</dbReference>
<evidence type="ECO:0000256" key="1">
    <source>
        <dbReference type="SAM" id="Coils"/>
    </source>
</evidence>
<name>A0A101RWC7_9ACTN</name>
<dbReference type="SMART" id="SM01012">
    <property type="entry name" value="ANTAR"/>
    <property type="match status" value="1"/>
</dbReference>